<evidence type="ECO:0000256" key="5">
    <source>
        <dbReference type="ARBA" id="ARBA00048336"/>
    </source>
</evidence>
<dbReference type="PANTHER" id="PTHR23081:SF36">
    <property type="entry name" value="RNA POLYMERASE II SUBUNIT A C-TERMINAL DOMAIN PHOSPHATASE"/>
    <property type="match status" value="1"/>
</dbReference>
<evidence type="ECO:0000256" key="4">
    <source>
        <dbReference type="ARBA" id="ARBA00047761"/>
    </source>
</evidence>
<evidence type="ECO:0000259" key="7">
    <source>
        <dbReference type="PROSITE" id="PS50969"/>
    </source>
</evidence>
<comment type="catalytic activity">
    <reaction evidence="5 6">
        <text>O-phospho-L-threonyl-[protein] + H2O = L-threonyl-[protein] + phosphate</text>
        <dbReference type="Rhea" id="RHEA:47004"/>
        <dbReference type="Rhea" id="RHEA-COMP:11060"/>
        <dbReference type="Rhea" id="RHEA-COMP:11605"/>
        <dbReference type="ChEBI" id="CHEBI:15377"/>
        <dbReference type="ChEBI" id="CHEBI:30013"/>
        <dbReference type="ChEBI" id="CHEBI:43474"/>
        <dbReference type="ChEBI" id="CHEBI:61977"/>
        <dbReference type="EC" id="3.1.3.16"/>
    </reaction>
</comment>
<sequence>MYATMNINGVVANNKKFCSWTGSDSLPLRLPLLSVSEEHTICQHATILNGMCVVCDKLMDDSYGVCFDYIEKGLRYSIDEISRLKKRNTKNLLRMRKLHLVLDLDHTLLHSRWIGKLTSDEKYLEKAAAAAGEFSSDKISRGNDLFKIKIGDNVLLVKLRPFVRSFLEEASKLFEISVCTMGNREYATRAVKLLDPDCKYFNSRIITREDFKQKERKCLDLVLGQESSIVIVDDTESVWGGRVENLITVGSYDFFKGKKKNDCKSYSEQMSDESESDGALANILRALKAVHALYFDNPGNHAAGRDVRSCLAKIRSRILMGCTILFGDDDFEELPLTWSRAEEMGAICTLVTDASITHVVSSNTQSETFEWAEQENKCLVHPQWINDAYFLWCRQPNDVSFF</sequence>
<protein>
    <recommendedName>
        <fullName evidence="6">RNA polymerase II C-terminal domain phosphatase-like</fullName>
        <ecNumber evidence="6">3.1.3.16</ecNumber>
    </recommendedName>
</protein>
<dbReference type="NCBIfam" id="TIGR02250">
    <property type="entry name" value="FCP1_euk"/>
    <property type="match status" value="1"/>
</dbReference>
<organism evidence="8 9">
    <name type="scientific">Citrus x changshan-huyou</name>
    <dbReference type="NCBI Taxonomy" id="2935761"/>
    <lineage>
        <taxon>Eukaryota</taxon>
        <taxon>Viridiplantae</taxon>
        <taxon>Streptophyta</taxon>
        <taxon>Embryophyta</taxon>
        <taxon>Tracheophyta</taxon>
        <taxon>Spermatophyta</taxon>
        <taxon>Magnoliopsida</taxon>
        <taxon>eudicotyledons</taxon>
        <taxon>Gunneridae</taxon>
        <taxon>Pentapetalae</taxon>
        <taxon>rosids</taxon>
        <taxon>malvids</taxon>
        <taxon>Sapindales</taxon>
        <taxon>Rutaceae</taxon>
        <taxon>Aurantioideae</taxon>
        <taxon>Citrus</taxon>
    </lineage>
</organism>
<reference evidence="8 9" key="1">
    <citation type="submission" date="2024-05" db="EMBL/GenBank/DDBJ databases">
        <title>Haplotype-resolved chromosome-level genome assembly of Huyou (Citrus changshanensis).</title>
        <authorList>
            <person name="Miao C."/>
            <person name="Chen W."/>
            <person name="Wu Y."/>
            <person name="Wang L."/>
            <person name="Zhao S."/>
            <person name="Grierson D."/>
            <person name="Xu C."/>
            <person name="Chen K."/>
        </authorList>
    </citation>
    <scope>NUCLEOTIDE SEQUENCE [LARGE SCALE GENOMIC DNA]</scope>
    <source>
        <strain evidence="8">01-14</strain>
        <tissue evidence="8">Leaf</tissue>
    </source>
</reference>
<keyword evidence="9" id="KW-1185">Reference proteome</keyword>
<dbReference type="Proteomes" id="UP001428341">
    <property type="component" value="Unassembled WGS sequence"/>
</dbReference>
<dbReference type="InterPro" id="IPR004274">
    <property type="entry name" value="FCP1_dom"/>
</dbReference>
<dbReference type="SUPFAM" id="SSF52113">
    <property type="entry name" value="BRCT domain"/>
    <property type="match status" value="1"/>
</dbReference>
<dbReference type="PANTHER" id="PTHR23081">
    <property type="entry name" value="RNA POLYMERASE II CTD PHOSPHATASE"/>
    <property type="match status" value="1"/>
</dbReference>
<feature type="domain" description="FCP1 homology" evidence="7">
    <location>
        <begin position="93"/>
        <end position="273"/>
    </location>
</feature>
<evidence type="ECO:0000256" key="6">
    <source>
        <dbReference type="RuleBase" id="RU366066"/>
    </source>
</evidence>
<dbReference type="InterPro" id="IPR036412">
    <property type="entry name" value="HAD-like_sf"/>
</dbReference>
<evidence type="ECO:0000256" key="2">
    <source>
        <dbReference type="ARBA" id="ARBA00022801"/>
    </source>
</evidence>
<keyword evidence="2 6" id="KW-0378">Hydrolase</keyword>
<keyword evidence="3 6" id="KW-0539">Nucleus</keyword>
<dbReference type="InterPro" id="IPR011947">
    <property type="entry name" value="FCP1_euk"/>
</dbReference>
<dbReference type="Gene3D" id="3.40.50.10190">
    <property type="entry name" value="BRCT domain"/>
    <property type="match status" value="1"/>
</dbReference>
<dbReference type="Pfam" id="PF03031">
    <property type="entry name" value="NIF"/>
    <property type="match status" value="1"/>
</dbReference>
<dbReference type="CDD" id="cd07521">
    <property type="entry name" value="HAD_FCP1-like"/>
    <property type="match status" value="1"/>
</dbReference>
<dbReference type="InterPro" id="IPR036420">
    <property type="entry name" value="BRCT_dom_sf"/>
</dbReference>
<evidence type="ECO:0000313" key="9">
    <source>
        <dbReference type="Proteomes" id="UP001428341"/>
    </source>
</evidence>
<name>A0AAP0ML85_9ROSI</name>
<comment type="catalytic activity">
    <reaction evidence="4 6">
        <text>O-phospho-L-seryl-[protein] + H2O = L-seryl-[protein] + phosphate</text>
        <dbReference type="Rhea" id="RHEA:20629"/>
        <dbReference type="Rhea" id="RHEA-COMP:9863"/>
        <dbReference type="Rhea" id="RHEA-COMP:11604"/>
        <dbReference type="ChEBI" id="CHEBI:15377"/>
        <dbReference type="ChEBI" id="CHEBI:29999"/>
        <dbReference type="ChEBI" id="CHEBI:43474"/>
        <dbReference type="ChEBI" id="CHEBI:83421"/>
        <dbReference type="EC" id="3.1.3.16"/>
    </reaction>
</comment>
<accession>A0AAP0ML85</accession>
<comment type="function">
    <text evidence="6">This promotes the activity of RNA polymerase II.</text>
</comment>
<evidence type="ECO:0000313" key="8">
    <source>
        <dbReference type="EMBL" id="KAK9214542.1"/>
    </source>
</evidence>
<comment type="caution">
    <text evidence="8">The sequence shown here is derived from an EMBL/GenBank/DDBJ whole genome shotgun (WGS) entry which is preliminary data.</text>
</comment>
<dbReference type="SUPFAM" id="SSF56784">
    <property type="entry name" value="HAD-like"/>
    <property type="match status" value="1"/>
</dbReference>
<dbReference type="SMART" id="SM00577">
    <property type="entry name" value="CPDc"/>
    <property type="match status" value="1"/>
</dbReference>
<dbReference type="GO" id="GO:0008420">
    <property type="term" value="F:RNA polymerase II CTD heptapeptide repeat phosphatase activity"/>
    <property type="evidence" value="ECO:0007669"/>
    <property type="project" value="UniProtKB-UniRule"/>
</dbReference>
<evidence type="ECO:0000256" key="3">
    <source>
        <dbReference type="ARBA" id="ARBA00023242"/>
    </source>
</evidence>
<proteinExistence type="predicted"/>
<dbReference type="InterPro" id="IPR039189">
    <property type="entry name" value="Fcp1"/>
</dbReference>
<dbReference type="GO" id="GO:0005634">
    <property type="term" value="C:nucleus"/>
    <property type="evidence" value="ECO:0007669"/>
    <property type="project" value="UniProtKB-SubCell"/>
</dbReference>
<dbReference type="EC" id="3.1.3.16" evidence="6"/>
<evidence type="ECO:0000256" key="1">
    <source>
        <dbReference type="ARBA" id="ARBA00004123"/>
    </source>
</evidence>
<dbReference type="AlphaFoldDB" id="A0AAP0ML85"/>
<gene>
    <name evidence="8" type="ORF">WN944_006535</name>
</gene>
<comment type="subcellular location">
    <subcellularLocation>
        <location evidence="1 6">Nucleus</location>
    </subcellularLocation>
</comment>
<dbReference type="Gene3D" id="3.40.50.1000">
    <property type="entry name" value="HAD superfamily/HAD-like"/>
    <property type="match status" value="1"/>
</dbReference>
<dbReference type="InterPro" id="IPR023214">
    <property type="entry name" value="HAD_sf"/>
</dbReference>
<dbReference type="EMBL" id="JBCGBO010000003">
    <property type="protein sequence ID" value="KAK9214542.1"/>
    <property type="molecule type" value="Genomic_DNA"/>
</dbReference>
<dbReference type="PROSITE" id="PS50969">
    <property type="entry name" value="FCP1"/>
    <property type="match status" value="1"/>
</dbReference>